<evidence type="ECO:0008006" key="4">
    <source>
        <dbReference type="Google" id="ProtNLM"/>
    </source>
</evidence>
<dbReference type="AlphaFoldDB" id="A0A444MTB5"/>
<comment type="caution">
    <text evidence="2">The sequence shown here is derived from an EMBL/GenBank/DDBJ whole genome shotgun (WGS) entry which is preliminary data.</text>
</comment>
<evidence type="ECO:0000313" key="2">
    <source>
        <dbReference type="EMBL" id="RWY55850.1"/>
    </source>
</evidence>
<dbReference type="OrthoDB" id="677565at2"/>
<proteinExistence type="predicted"/>
<accession>A0A444MTB5</accession>
<sequence length="413" mass="45944">MKPFNFTLIVFLLFSITVSAQSNYKPGYIINAQNDTVKGFVDYKEWGRNPKQVLFKTTTANLPQKITTSVANGFGVDGLEYYNRAVVKVSTSPVEIAKLSRGIDTTYITDTVFLKVIVSGNKLTFYKLTTDIKPVFYISDKQAKEITALNQYIYLSSESGELIKANPYTNQLLSLAETLQPDNKNLYASIDQTKYDEGELTRIIVKLNGSVSQQTVINNLGSRFFIGVVGLSNKLKFSGASGPFSDGKSATSFSPAVSAGIDFFTNKNTRAMIVRLEGMVSITSYKIGEPQGGSTPARSLNFKQLSASIIPQILYNFYSTEKLKVFANAGIGVNYYHYNKYFYTISDADFINSKEGFPEFENFQVIIPLSVGVEFNERVQIYSGYIIPTTLTNYISWGAKITAIQAGVRYLFK</sequence>
<gene>
    <name evidence="2" type="ORF">EPL05_05625</name>
</gene>
<dbReference type="Proteomes" id="UP000286701">
    <property type="component" value="Unassembled WGS sequence"/>
</dbReference>
<evidence type="ECO:0000256" key="1">
    <source>
        <dbReference type="SAM" id="SignalP"/>
    </source>
</evidence>
<dbReference type="RefSeq" id="WP_128532936.1">
    <property type="nucleotide sequence ID" value="NZ_SBIW01000002.1"/>
</dbReference>
<evidence type="ECO:0000313" key="3">
    <source>
        <dbReference type="Proteomes" id="UP000286701"/>
    </source>
</evidence>
<reference evidence="2 3" key="1">
    <citation type="submission" date="2019-01" db="EMBL/GenBank/DDBJ databases">
        <title>Mucilaginibacter antarcticum sp. nov., isolated from antarctic soil.</title>
        <authorList>
            <person name="Yan Y.-Q."/>
            <person name="Du Z.-J."/>
        </authorList>
    </citation>
    <scope>NUCLEOTIDE SEQUENCE [LARGE SCALE GENOMIC DNA]</scope>
    <source>
        <strain evidence="2 3">F01003</strain>
    </source>
</reference>
<feature type="chain" id="PRO_5019120716" description="Outer membrane protein beta-barrel domain-containing protein" evidence="1">
    <location>
        <begin position="21"/>
        <end position="413"/>
    </location>
</feature>
<protein>
    <recommendedName>
        <fullName evidence="4">Outer membrane protein beta-barrel domain-containing protein</fullName>
    </recommendedName>
</protein>
<dbReference type="EMBL" id="SBIW01000002">
    <property type="protein sequence ID" value="RWY55850.1"/>
    <property type="molecule type" value="Genomic_DNA"/>
</dbReference>
<feature type="signal peptide" evidence="1">
    <location>
        <begin position="1"/>
        <end position="20"/>
    </location>
</feature>
<keyword evidence="3" id="KW-1185">Reference proteome</keyword>
<organism evidence="2 3">
    <name type="scientific">Mucilaginibacter gilvus</name>
    <dbReference type="NCBI Taxonomy" id="2305909"/>
    <lineage>
        <taxon>Bacteria</taxon>
        <taxon>Pseudomonadati</taxon>
        <taxon>Bacteroidota</taxon>
        <taxon>Sphingobacteriia</taxon>
        <taxon>Sphingobacteriales</taxon>
        <taxon>Sphingobacteriaceae</taxon>
        <taxon>Mucilaginibacter</taxon>
    </lineage>
</organism>
<keyword evidence="1" id="KW-0732">Signal</keyword>
<name>A0A444MTB5_9SPHI</name>